<dbReference type="Proteomes" id="UP000547510">
    <property type="component" value="Unassembled WGS sequence"/>
</dbReference>
<comment type="caution">
    <text evidence="1">The sequence shown here is derived from an EMBL/GenBank/DDBJ whole genome shotgun (WGS) entry which is preliminary data.</text>
</comment>
<dbReference type="EMBL" id="JACHJN010000009">
    <property type="protein sequence ID" value="MBB5958979.1"/>
    <property type="molecule type" value="Genomic_DNA"/>
</dbReference>
<protein>
    <submittedName>
        <fullName evidence="1">Uncharacterized protein</fullName>
    </submittedName>
</protein>
<evidence type="ECO:0000313" key="1">
    <source>
        <dbReference type="EMBL" id="MBB5958979.1"/>
    </source>
</evidence>
<proteinExistence type="predicted"/>
<gene>
    <name evidence="1" type="ORF">FHS29_005588</name>
</gene>
<dbReference type="AlphaFoldDB" id="A0A841CNV1"/>
<organism evidence="1 2">
    <name type="scientific">Saccharothrix tamanrassetensis</name>
    <dbReference type="NCBI Taxonomy" id="1051531"/>
    <lineage>
        <taxon>Bacteria</taxon>
        <taxon>Bacillati</taxon>
        <taxon>Actinomycetota</taxon>
        <taxon>Actinomycetes</taxon>
        <taxon>Pseudonocardiales</taxon>
        <taxon>Pseudonocardiaceae</taxon>
        <taxon>Saccharothrix</taxon>
    </lineage>
</organism>
<evidence type="ECO:0000313" key="2">
    <source>
        <dbReference type="Proteomes" id="UP000547510"/>
    </source>
</evidence>
<reference evidence="1 2" key="1">
    <citation type="submission" date="2020-08" db="EMBL/GenBank/DDBJ databases">
        <title>Genomic Encyclopedia of Type Strains, Phase III (KMG-III): the genomes of soil and plant-associated and newly described type strains.</title>
        <authorList>
            <person name="Whitman W."/>
        </authorList>
    </citation>
    <scope>NUCLEOTIDE SEQUENCE [LARGE SCALE GENOMIC DNA]</scope>
    <source>
        <strain evidence="1 2">CECT 8640</strain>
    </source>
</reference>
<name>A0A841CNV1_9PSEU</name>
<sequence>MDDVKLRPLQEATTDVTLVRQWWNTDGDSSPAILGVTGPSFGVVSVRVSLTESIMSHRWFSTRPTPVLSMPGMPIALFIVRPPFPAGFDRDEVRHFSDGSLFPLPPTTAADMTVTWLVSPWQTSGALLTADEFAEIVTGVETTAA</sequence>
<keyword evidence="2" id="KW-1185">Reference proteome</keyword>
<accession>A0A841CNV1</accession>